<dbReference type="Proteomes" id="UP000001812">
    <property type="component" value="Chromosome II"/>
</dbReference>
<protein>
    <submittedName>
        <fullName evidence="1">Uncharacterized protein</fullName>
    </submittedName>
</protein>
<dbReference type="AlphaFoldDB" id="A0A0E1VW48"/>
<evidence type="ECO:0000313" key="2">
    <source>
        <dbReference type="Proteomes" id="UP000001812"/>
    </source>
</evidence>
<name>A0A0E1VW48_BURPE</name>
<evidence type="ECO:0000313" key="1">
    <source>
        <dbReference type="EMBL" id="EET04226.1"/>
    </source>
</evidence>
<gene>
    <name evidence="1" type="ORF">BURPS1710A_A2643</name>
</gene>
<reference evidence="1 2" key="2">
    <citation type="submission" date="2009-05" db="EMBL/GenBank/DDBJ databases">
        <authorList>
            <person name="Harkins D.M."/>
            <person name="DeShazer D."/>
            <person name="Woods D.E."/>
            <person name="Brinkac L.M."/>
            <person name="Brown K.A."/>
            <person name="Hung G.C."/>
            <person name="Tuanyok A."/>
            <person name="Zhang B."/>
            <person name="Nierman W.C."/>
        </authorList>
    </citation>
    <scope>NUCLEOTIDE SEQUENCE [LARGE SCALE GENOMIC DNA]</scope>
    <source>
        <strain evidence="1 2">1710a</strain>
    </source>
</reference>
<dbReference type="EMBL" id="CM000833">
    <property type="protein sequence ID" value="EET04226.1"/>
    <property type="molecule type" value="Genomic_DNA"/>
</dbReference>
<accession>A0A0E1VW48</accession>
<dbReference type="HOGENOM" id="CLU_3133280_0_0_4"/>
<reference evidence="2" key="1">
    <citation type="submission" date="2007-08" db="EMBL/GenBank/DDBJ databases">
        <title>Annotation of Burkholderia pseudomallei 1710a.</title>
        <authorList>
            <person name="Harkins D.M."/>
            <person name="DeShazer D."/>
            <person name="Woods D.E."/>
            <person name="Brinkac L.M."/>
            <person name="Brown K.A."/>
            <person name="Hung G.C."/>
            <person name="Tuanyok A."/>
            <person name="Zhang B."/>
            <person name="Nierman W.C."/>
        </authorList>
    </citation>
    <scope>NUCLEOTIDE SEQUENCE [LARGE SCALE GENOMIC DNA]</scope>
    <source>
        <strain evidence="2">1710a</strain>
    </source>
</reference>
<organism evidence="1 2">
    <name type="scientific">Burkholderia pseudomallei 1710a</name>
    <dbReference type="NCBI Taxonomy" id="320371"/>
    <lineage>
        <taxon>Bacteria</taxon>
        <taxon>Pseudomonadati</taxon>
        <taxon>Pseudomonadota</taxon>
        <taxon>Betaproteobacteria</taxon>
        <taxon>Burkholderiales</taxon>
        <taxon>Burkholderiaceae</taxon>
        <taxon>Burkholderia</taxon>
        <taxon>pseudomallei group</taxon>
    </lineage>
</organism>
<proteinExistence type="predicted"/>
<sequence>MSGERELSVWRLVGAHSIHAGCAIRGIKRNTPILSWVEFATYENSSKSG</sequence>